<feature type="chain" id="PRO_5015109020" description="Galactose oxidase-like protein" evidence="1">
    <location>
        <begin position="37"/>
        <end position="370"/>
    </location>
</feature>
<evidence type="ECO:0008006" key="4">
    <source>
        <dbReference type="Google" id="ProtNLM"/>
    </source>
</evidence>
<reference evidence="2 3" key="1">
    <citation type="submission" date="2018-03" db="EMBL/GenBank/DDBJ databases">
        <title>Genomic Encyclopedia of Archaeal and Bacterial Type Strains, Phase II (KMG-II): from individual species to whole genera.</title>
        <authorList>
            <person name="Goeker M."/>
        </authorList>
    </citation>
    <scope>NUCLEOTIDE SEQUENCE [LARGE SCALE GENOMIC DNA]</scope>
    <source>
        <strain evidence="2 3">DSM 45312</strain>
    </source>
</reference>
<organism evidence="2 3">
    <name type="scientific">Murinocardiopsis flavida</name>
    <dbReference type="NCBI Taxonomy" id="645275"/>
    <lineage>
        <taxon>Bacteria</taxon>
        <taxon>Bacillati</taxon>
        <taxon>Actinomycetota</taxon>
        <taxon>Actinomycetes</taxon>
        <taxon>Streptosporangiales</taxon>
        <taxon>Nocardiopsidaceae</taxon>
        <taxon>Murinocardiopsis</taxon>
    </lineage>
</organism>
<evidence type="ECO:0000313" key="3">
    <source>
        <dbReference type="Proteomes" id="UP000240542"/>
    </source>
</evidence>
<dbReference type="SUPFAM" id="SSF50965">
    <property type="entry name" value="Galactose oxidase, central domain"/>
    <property type="match status" value="1"/>
</dbReference>
<name>A0A2P8DU64_9ACTN</name>
<comment type="caution">
    <text evidence="2">The sequence shown here is derived from an EMBL/GenBank/DDBJ whole genome shotgun (WGS) entry which is preliminary data.</text>
</comment>
<feature type="signal peptide" evidence="1">
    <location>
        <begin position="1"/>
        <end position="36"/>
    </location>
</feature>
<accession>A0A2P8DU64</accession>
<sequence length="370" mass="38845">MHQTGWHGRHTARVRTGAAGAFALAAVAALAAPAQAAPQWTQVHGSAELGGSFDAVAAVDGANIWAFGDDSAQNDGATWVHRWDGEKWQKEATPDGWSVVPSTADASAADDVWAAGRSPEGGASSLHFDGDKWEAIELDPALTPTDIEAIDPDNVWMLAKPVDGYDRATFFDGEIWRDYPAPAAHNALSAVSADDVFAVGGGDGGQPGVERWDGEKWTPMEVPKVDLPGGEASAVFEDVFARSADDVWAAGGVSWKDGDDVNHSRPLLAHFDGDAWSIVETEGDAAYDAVADDGDGGLWLNEGSWNPTFVHRTAGGETTRQQLTDDKYDLSIPTLAHVPGGNGAVAVGTAFEEGDPDVFTDHGVVFGTGL</sequence>
<keyword evidence="1" id="KW-0732">Signal</keyword>
<dbReference type="EMBL" id="PYGA01000001">
    <property type="protein sequence ID" value="PSL00759.1"/>
    <property type="molecule type" value="Genomic_DNA"/>
</dbReference>
<dbReference type="Proteomes" id="UP000240542">
    <property type="component" value="Unassembled WGS sequence"/>
</dbReference>
<dbReference type="AlphaFoldDB" id="A0A2P8DU64"/>
<gene>
    <name evidence="2" type="ORF">CLV63_101235</name>
</gene>
<keyword evidence="3" id="KW-1185">Reference proteome</keyword>
<evidence type="ECO:0000256" key="1">
    <source>
        <dbReference type="SAM" id="SignalP"/>
    </source>
</evidence>
<proteinExistence type="predicted"/>
<dbReference type="RefSeq" id="WP_245928507.1">
    <property type="nucleotide sequence ID" value="NZ_PYGA01000001.1"/>
</dbReference>
<evidence type="ECO:0000313" key="2">
    <source>
        <dbReference type="EMBL" id="PSL00759.1"/>
    </source>
</evidence>
<protein>
    <recommendedName>
        <fullName evidence="4">Galactose oxidase-like protein</fullName>
    </recommendedName>
</protein>
<dbReference type="InterPro" id="IPR011043">
    <property type="entry name" value="Gal_Oxase/kelch_b-propeller"/>
</dbReference>